<accession>A0A915MAC3</accession>
<evidence type="ECO:0000256" key="5">
    <source>
        <dbReference type="SAM" id="MobiDB-lite"/>
    </source>
</evidence>
<feature type="repeat" description="Pumilio" evidence="4">
    <location>
        <begin position="499"/>
        <end position="537"/>
    </location>
</feature>
<dbReference type="InterPro" id="IPR033712">
    <property type="entry name" value="Pumilio_RNA-bd"/>
</dbReference>
<dbReference type="GO" id="GO:0005634">
    <property type="term" value="C:nucleus"/>
    <property type="evidence" value="ECO:0007669"/>
    <property type="project" value="TreeGrafter"/>
</dbReference>
<feature type="repeat" description="Pumilio" evidence="4">
    <location>
        <begin position="574"/>
        <end position="609"/>
    </location>
</feature>
<dbReference type="PROSITE" id="PS50303">
    <property type="entry name" value="PUM_HD"/>
    <property type="match status" value="1"/>
</dbReference>
<dbReference type="InterPro" id="IPR001313">
    <property type="entry name" value="Pumilio_RNA-bd_rpt"/>
</dbReference>
<dbReference type="GO" id="GO:0030154">
    <property type="term" value="P:cell differentiation"/>
    <property type="evidence" value="ECO:0007669"/>
    <property type="project" value="UniProtKB-KW"/>
</dbReference>
<evidence type="ECO:0000256" key="1">
    <source>
        <dbReference type="ARBA" id="ARBA00022473"/>
    </source>
</evidence>
<feature type="region of interest" description="Disordered" evidence="5">
    <location>
        <begin position="1"/>
        <end position="25"/>
    </location>
</feature>
<feature type="repeat" description="Pumilio" evidence="4">
    <location>
        <begin position="662"/>
        <end position="697"/>
    </location>
</feature>
<feature type="repeat" description="Pumilio" evidence="4">
    <location>
        <begin position="698"/>
        <end position="733"/>
    </location>
</feature>
<evidence type="ECO:0000313" key="7">
    <source>
        <dbReference type="Proteomes" id="UP000887561"/>
    </source>
</evidence>
<feature type="repeat" description="Pumilio" evidence="4">
    <location>
        <begin position="538"/>
        <end position="573"/>
    </location>
</feature>
<dbReference type="PROSITE" id="PS50302">
    <property type="entry name" value="PUM"/>
    <property type="match status" value="7"/>
</dbReference>
<feature type="repeat" description="Pumilio" evidence="4">
    <location>
        <begin position="626"/>
        <end position="661"/>
    </location>
</feature>
<dbReference type="Pfam" id="PF00806">
    <property type="entry name" value="PUF"/>
    <property type="match status" value="7"/>
</dbReference>
<dbReference type="WBParaSite" id="scaffold3310_cov167.g6422">
    <property type="protein sequence ID" value="scaffold3310_cov167.g6422"/>
    <property type="gene ID" value="scaffold3310_cov167.g6422"/>
</dbReference>
<feature type="domain" description="PUM-HD" evidence="6">
    <location>
        <begin position="482"/>
        <end position="802"/>
    </location>
</feature>
<dbReference type="Gene3D" id="1.25.10.10">
    <property type="entry name" value="Leucine-rich Repeat Variant"/>
    <property type="match status" value="1"/>
</dbReference>
<evidence type="ECO:0000313" key="8">
    <source>
        <dbReference type="WBParaSite" id="scaffold3310_cov167.g6422"/>
    </source>
</evidence>
<dbReference type="PANTHER" id="PTHR12537:SF12">
    <property type="entry name" value="MATERNAL PROTEIN PUMILIO"/>
    <property type="match status" value="1"/>
</dbReference>
<evidence type="ECO:0000256" key="2">
    <source>
        <dbReference type="ARBA" id="ARBA00022737"/>
    </source>
</evidence>
<dbReference type="PANTHER" id="PTHR12537">
    <property type="entry name" value="RNA BINDING PROTEIN PUMILIO-RELATED"/>
    <property type="match status" value="1"/>
</dbReference>
<dbReference type="GO" id="GO:0003730">
    <property type="term" value="F:mRNA 3'-UTR binding"/>
    <property type="evidence" value="ECO:0007669"/>
    <property type="project" value="TreeGrafter"/>
</dbReference>
<dbReference type="InterPro" id="IPR016024">
    <property type="entry name" value="ARM-type_fold"/>
</dbReference>
<proteinExistence type="predicted"/>
<dbReference type="SUPFAM" id="SSF48371">
    <property type="entry name" value="ARM repeat"/>
    <property type="match status" value="1"/>
</dbReference>
<feature type="repeat" description="Pumilio" evidence="4">
    <location>
        <begin position="741"/>
        <end position="777"/>
    </location>
</feature>
<feature type="compositionally biased region" description="Polar residues" evidence="5">
    <location>
        <begin position="104"/>
        <end position="122"/>
    </location>
</feature>
<protein>
    <submittedName>
        <fullName evidence="8">PUM-HD domain-containing protein</fullName>
    </submittedName>
</protein>
<feature type="region of interest" description="Disordered" evidence="5">
    <location>
        <begin position="92"/>
        <end position="130"/>
    </location>
</feature>
<sequence length="858" mass="94270">MEDKSRRGNTPAHSREVIATRSDSNLSHAGPVPGFFLSEHAVSKPIMVQARGPHYGASVVSPKSIGGEQSGLCHQMLENVLSSSPGSLNAKFGGISKNGKPSKLVTSENMDKNGITTTNVPRTSYPSTTTTMVSSSTQITSTHSQPVPIPNPYSNVGGADIIGGCHMIGTPEFSQYPFMVPGQPGTPIIYATRQNASVLGSTPTNYGYGSWGAVYPQPAPPPHPHHNGTILHTEHAVSNPIMVQARGPHYGAMMVSPKSGEQSGLCHQMLENVLSSSPGSLNAKFGGISINDKPSKLATVDMSKNGTINDHLFRNHPSTTSTMVSSSQMAQVHSQPVPIQNNYPGVGGPDMGGGCHMIGTPEFSQYPFMVPGQPGTPILYATRQNAATILGSTPPNYGYSSWGYPPPPQAAPPPHHHHHNGTILPPVGGRVPLVQTLSDRASSNFRPNRTPGTRVPLNTLHTNSLHGGEEIQHSRGGNVAAHRSQLLDDFRNSRLPHLQLMDLGVYVVEFAQDQHGSRFIQQRLERANAKEKQFIFDEVYQHALHLMTDVFGNYVIQKFFEYGTDEQKRKLMQIVQGNVMNLALQMYGCRVIQKALESVDQDCQMEVIKEISNHVLKCVKDQNGNHVVQKVCSLSSHPYGCRVIQRVLEHCTEEQKRPVLEQLHENIFTLVTDQYGNYVIQHVIEHGISLDRERIVKCLRGDVLKYAQHKFASNVIEKCLICGTTEQKNILIDEVCNDDGAPNPQLLEMMKDPFANYVVQKMLDVSDSAHRKKIMFSIKSHIPALRKFNYGKHIIGKEFFCSLLSITKLEKYFQKTNPGVPFSLISGEQSPQQQFSNTSVNTAVSNNNNNFENGPPIY</sequence>
<dbReference type="Proteomes" id="UP000887561">
    <property type="component" value="Unplaced"/>
</dbReference>
<evidence type="ECO:0000259" key="6">
    <source>
        <dbReference type="PROSITE" id="PS50303"/>
    </source>
</evidence>
<keyword evidence="1" id="KW-0217">Developmental protein</keyword>
<evidence type="ECO:0000256" key="4">
    <source>
        <dbReference type="PROSITE-ProRule" id="PRU00317"/>
    </source>
</evidence>
<feature type="compositionally biased region" description="Low complexity" evidence="5">
    <location>
        <begin position="836"/>
        <end position="850"/>
    </location>
</feature>
<feature type="region of interest" description="Disordered" evidence="5">
    <location>
        <begin position="835"/>
        <end position="858"/>
    </location>
</feature>
<reference evidence="8" key="1">
    <citation type="submission" date="2022-11" db="UniProtKB">
        <authorList>
            <consortium name="WormBaseParasite"/>
        </authorList>
    </citation>
    <scope>IDENTIFICATION</scope>
</reference>
<dbReference type="GO" id="GO:0010608">
    <property type="term" value="P:post-transcriptional regulation of gene expression"/>
    <property type="evidence" value="ECO:0007669"/>
    <property type="project" value="TreeGrafter"/>
</dbReference>
<organism evidence="7 8">
    <name type="scientific">Meloidogyne javanica</name>
    <name type="common">Root-knot nematode worm</name>
    <dbReference type="NCBI Taxonomy" id="6303"/>
    <lineage>
        <taxon>Eukaryota</taxon>
        <taxon>Metazoa</taxon>
        <taxon>Ecdysozoa</taxon>
        <taxon>Nematoda</taxon>
        <taxon>Chromadorea</taxon>
        <taxon>Rhabditida</taxon>
        <taxon>Tylenchina</taxon>
        <taxon>Tylenchomorpha</taxon>
        <taxon>Tylenchoidea</taxon>
        <taxon>Meloidogynidae</taxon>
        <taxon>Meloidogyninae</taxon>
        <taxon>Meloidogyne</taxon>
        <taxon>Meloidogyne incognita group</taxon>
    </lineage>
</organism>
<dbReference type="InterPro" id="IPR033133">
    <property type="entry name" value="PUM-HD"/>
</dbReference>
<dbReference type="CDD" id="cd07920">
    <property type="entry name" value="Pumilio"/>
    <property type="match status" value="1"/>
</dbReference>
<dbReference type="InterPro" id="IPR011989">
    <property type="entry name" value="ARM-like"/>
</dbReference>
<keyword evidence="2" id="KW-0677">Repeat</keyword>
<dbReference type="SMART" id="SM00025">
    <property type="entry name" value="Pumilio"/>
    <property type="match status" value="7"/>
</dbReference>
<dbReference type="GO" id="GO:0005737">
    <property type="term" value="C:cytoplasm"/>
    <property type="evidence" value="ECO:0007669"/>
    <property type="project" value="TreeGrafter"/>
</dbReference>
<keyword evidence="3" id="KW-0221">Differentiation</keyword>
<keyword evidence="7" id="KW-1185">Reference proteome</keyword>
<dbReference type="AlphaFoldDB" id="A0A915MAC3"/>
<evidence type="ECO:0000256" key="3">
    <source>
        <dbReference type="ARBA" id="ARBA00022782"/>
    </source>
</evidence>
<name>A0A915MAC3_MELJA</name>